<dbReference type="PANTHER" id="PTHR43660">
    <property type="entry name" value="DIPEPTIDYL CARBOXYPEPTIDASE"/>
    <property type="match status" value="1"/>
</dbReference>
<dbReference type="Gene3D" id="1.10.1370.10">
    <property type="entry name" value="Neurolysin, domain 3"/>
    <property type="match status" value="1"/>
</dbReference>
<dbReference type="GO" id="GO:0006508">
    <property type="term" value="P:proteolysis"/>
    <property type="evidence" value="ECO:0007669"/>
    <property type="project" value="UniProtKB-KW"/>
</dbReference>
<dbReference type="GO" id="GO:0004180">
    <property type="term" value="F:carboxypeptidase activity"/>
    <property type="evidence" value="ECO:0007669"/>
    <property type="project" value="TreeGrafter"/>
</dbReference>
<dbReference type="RefSeq" id="WP_101252082.1">
    <property type="nucleotide sequence ID" value="NZ_PIUM01000023.1"/>
</dbReference>
<evidence type="ECO:0000256" key="3">
    <source>
        <dbReference type="ARBA" id="ARBA00022723"/>
    </source>
</evidence>
<accession>A0A2N3PS08</accession>
<dbReference type="InterPro" id="IPR001567">
    <property type="entry name" value="Pept_M3A_M3B_dom"/>
</dbReference>
<dbReference type="AlphaFoldDB" id="A0A2N3PS08"/>
<dbReference type="Proteomes" id="UP000233293">
    <property type="component" value="Unassembled WGS sequence"/>
</dbReference>
<evidence type="ECO:0000256" key="6">
    <source>
        <dbReference type="ARBA" id="ARBA00023049"/>
    </source>
</evidence>
<keyword evidence="6 7" id="KW-0482">Metalloprotease</keyword>
<sequence>MRDNPFFETWTTPYQMPPFERIRPEHFPPAFDRGMADHLAEIEAIAGDIRSPDFANTIEALERSGRLLERVANVFFNLTSSDTTDALDAVERDYAPKLAQHQMRISLNPHLFARIAELHEKRRALGLSEDQMRLLERRHLDFIRSGAGLSGEAKIRMAAISERLATLHTTFGQNVLFDEKDWHLSLTENDLDGLPEALRNAARQAAEERGLKGGWVITLARSSVEPFLTFSARRDLRREAYQSWSRRGGRPGDHDNRPLIREIVALRAEQARLLGYDSYAAFKLDDSMAQTVSAAHGLLDQVWIPAKRKAAEERALLESEARSEGMNEPIAPWDWRYYAEKVRKARYDLDETEVKPYFVLDNMVKAAFDTAKRLFGLNFAERADLPVYHPDVRAYEVTDAGGKPIGLFLQDNFARAAKRSGAWMSSYRDQSDLDGEVLPIVVNNNNVAKASPTLLSFDDATTLFHEFGHALHGLLSKVRYPSQSGTAVRRDFVEFPSQVFEHWLSEPRTLRRYALHHRTGEPIPEALLRRLLATRTFNQGFATVEYTAAALLDLAFHSAPMTDSDVDAFEKDLLERIGMPAEIGVRHRPAHFQHLFAGSGYAAGYYAYLWAEVLDADGFAAFTEAKDPFEPSLAARLKDIYSAGDTHDPMALYVAFRGRPPHVEPLLEKRGLN</sequence>
<proteinExistence type="inferred from homology"/>
<comment type="similarity">
    <text evidence="1 7">Belongs to the peptidase M3 family.</text>
</comment>
<dbReference type="EMBL" id="PIUM01000023">
    <property type="protein sequence ID" value="PKU23182.1"/>
    <property type="molecule type" value="Genomic_DNA"/>
</dbReference>
<keyword evidence="5 7" id="KW-0862">Zinc</keyword>
<keyword evidence="10" id="KW-1185">Reference proteome</keyword>
<dbReference type="InterPro" id="IPR024079">
    <property type="entry name" value="MetalloPept_cat_dom_sf"/>
</dbReference>
<dbReference type="SUPFAM" id="SSF55486">
    <property type="entry name" value="Metalloproteases ('zincins'), catalytic domain"/>
    <property type="match status" value="1"/>
</dbReference>
<evidence type="ECO:0000256" key="1">
    <source>
        <dbReference type="ARBA" id="ARBA00006040"/>
    </source>
</evidence>
<keyword evidence="4 7" id="KW-0378">Hydrolase</keyword>
<dbReference type="InterPro" id="IPR024077">
    <property type="entry name" value="Neurolysin/TOP_dom2"/>
</dbReference>
<gene>
    <name evidence="9" type="ORF">CWS72_18005</name>
</gene>
<dbReference type="Gene3D" id="3.40.390.10">
    <property type="entry name" value="Collagenase (Catalytic Domain)"/>
    <property type="match status" value="1"/>
</dbReference>
<dbReference type="GO" id="GO:0004222">
    <property type="term" value="F:metalloendopeptidase activity"/>
    <property type="evidence" value="ECO:0007669"/>
    <property type="project" value="InterPro"/>
</dbReference>
<dbReference type="InterPro" id="IPR045090">
    <property type="entry name" value="Pept_M3A_M3B"/>
</dbReference>
<dbReference type="GO" id="GO:0005829">
    <property type="term" value="C:cytosol"/>
    <property type="evidence" value="ECO:0007669"/>
    <property type="project" value="TreeGrafter"/>
</dbReference>
<dbReference type="CDD" id="cd06456">
    <property type="entry name" value="M3A_DCP"/>
    <property type="match status" value="1"/>
</dbReference>
<dbReference type="PANTHER" id="PTHR43660:SF1">
    <property type="entry name" value="DIPEPTIDYL CARBOXYPEPTIDASE"/>
    <property type="match status" value="1"/>
</dbReference>
<evidence type="ECO:0000256" key="2">
    <source>
        <dbReference type="ARBA" id="ARBA00022670"/>
    </source>
</evidence>
<evidence type="ECO:0000259" key="8">
    <source>
        <dbReference type="Pfam" id="PF01432"/>
    </source>
</evidence>
<name>A0A2N3PS08_9PROT</name>
<evidence type="ECO:0000256" key="7">
    <source>
        <dbReference type="RuleBase" id="RU003435"/>
    </source>
</evidence>
<evidence type="ECO:0000313" key="10">
    <source>
        <dbReference type="Proteomes" id="UP000233293"/>
    </source>
</evidence>
<comment type="cofactor">
    <cofactor evidence="7">
        <name>Zn(2+)</name>
        <dbReference type="ChEBI" id="CHEBI:29105"/>
    </cofactor>
    <text evidence="7">Binds 1 zinc ion.</text>
</comment>
<dbReference type="Gene3D" id="1.10.1370.40">
    <property type="match status" value="1"/>
</dbReference>
<dbReference type="OrthoDB" id="9773538at2"/>
<dbReference type="FunFam" id="3.40.390.10:FF:000009">
    <property type="entry name" value="Oligopeptidase A"/>
    <property type="match status" value="1"/>
</dbReference>
<dbReference type="GO" id="GO:0046872">
    <property type="term" value="F:metal ion binding"/>
    <property type="evidence" value="ECO:0007669"/>
    <property type="project" value="UniProtKB-UniRule"/>
</dbReference>
<feature type="domain" description="Peptidase M3A/M3B catalytic" evidence="8">
    <location>
        <begin position="229"/>
        <end position="671"/>
    </location>
</feature>
<keyword evidence="3 7" id="KW-0479">Metal-binding</keyword>
<reference evidence="10" key="1">
    <citation type="submission" date="2017-12" db="EMBL/GenBank/DDBJ databases">
        <title>Draft genome sequence of Telmatospirillum siberiense 26-4b1T, an acidotolerant peatland alphaproteobacterium potentially involved in sulfur cycling.</title>
        <authorList>
            <person name="Hausmann B."/>
            <person name="Pjevac P."/>
            <person name="Schreck K."/>
            <person name="Herbold C.W."/>
            <person name="Daims H."/>
            <person name="Wagner M."/>
            <person name="Pester M."/>
            <person name="Loy A."/>
        </authorList>
    </citation>
    <scope>NUCLEOTIDE SEQUENCE [LARGE SCALE GENOMIC DNA]</scope>
    <source>
        <strain evidence="10">26-4b1</strain>
    </source>
</reference>
<keyword evidence="2 7" id="KW-0645">Protease</keyword>
<comment type="caution">
    <text evidence="9">The sequence shown here is derived from an EMBL/GenBank/DDBJ whole genome shotgun (WGS) entry which is preliminary data.</text>
</comment>
<evidence type="ECO:0000256" key="4">
    <source>
        <dbReference type="ARBA" id="ARBA00022801"/>
    </source>
</evidence>
<dbReference type="InterPro" id="IPR034005">
    <property type="entry name" value="M3A_DCP"/>
</dbReference>
<protein>
    <submittedName>
        <fullName evidence="9">Peptidase M3</fullName>
    </submittedName>
</protein>
<organism evidence="9 10">
    <name type="scientific">Telmatospirillum siberiense</name>
    <dbReference type="NCBI Taxonomy" id="382514"/>
    <lineage>
        <taxon>Bacteria</taxon>
        <taxon>Pseudomonadati</taxon>
        <taxon>Pseudomonadota</taxon>
        <taxon>Alphaproteobacteria</taxon>
        <taxon>Rhodospirillales</taxon>
        <taxon>Rhodospirillaceae</taxon>
        <taxon>Telmatospirillum</taxon>
    </lineage>
</organism>
<evidence type="ECO:0000313" key="9">
    <source>
        <dbReference type="EMBL" id="PKU23182.1"/>
    </source>
</evidence>
<dbReference type="Pfam" id="PF01432">
    <property type="entry name" value="Peptidase_M3"/>
    <property type="match status" value="1"/>
</dbReference>
<evidence type="ECO:0000256" key="5">
    <source>
        <dbReference type="ARBA" id="ARBA00022833"/>
    </source>
</evidence>